<dbReference type="InterPro" id="IPR036526">
    <property type="entry name" value="C-N_Hydrolase_sf"/>
</dbReference>
<evidence type="ECO:0000256" key="5">
    <source>
        <dbReference type="ARBA" id="ARBA00022840"/>
    </source>
</evidence>
<dbReference type="SUPFAM" id="SSF56317">
    <property type="entry name" value="Carbon-nitrogen hydrolase"/>
    <property type="match status" value="1"/>
</dbReference>
<dbReference type="FunFam" id="3.40.50.620:FF:000106">
    <property type="entry name" value="Glutamine-dependent NAD(+) synthetase"/>
    <property type="match status" value="1"/>
</dbReference>
<dbReference type="CDD" id="cd00553">
    <property type="entry name" value="NAD_synthase"/>
    <property type="match status" value="1"/>
</dbReference>
<comment type="catalytic activity">
    <reaction evidence="7 8">
        <text>deamido-NAD(+) + L-glutamine + ATP + H2O = L-glutamate + AMP + diphosphate + NAD(+) + H(+)</text>
        <dbReference type="Rhea" id="RHEA:24384"/>
        <dbReference type="ChEBI" id="CHEBI:15377"/>
        <dbReference type="ChEBI" id="CHEBI:15378"/>
        <dbReference type="ChEBI" id="CHEBI:29985"/>
        <dbReference type="ChEBI" id="CHEBI:30616"/>
        <dbReference type="ChEBI" id="CHEBI:33019"/>
        <dbReference type="ChEBI" id="CHEBI:57540"/>
        <dbReference type="ChEBI" id="CHEBI:58359"/>
        <dbReference type="ChEBI" id="CHEBI:58437"/>
        <dbReference type="ChEBI" id="CHEBI:456215"/>
        <dbReference type="EC" id="6.3.5.1"/>
    </reaction>
</comment>
<dbReference type="GO" id="GO:0009435">
    <property type="term" value="P:NAD+ biosynthetic process"/>
    <property type="evidence" value="ECO:0007669"/>
    <property type="project" value="UniProtKB-UniRule"/>
</dbReference>
<dbReference type="Gene3D" id="3.40.50.620">
    <property type="entry name" value="HUPs"/>
    <property type="match status" value="1"/>
</dbReference>
<evidence type="ECO:0000256" key="7">
    <source>
        <dbReference type="HAMAP-Rule" id="MF_02090"/>
    </source>
</evidence>
<comment type="caution">
    <text evidence="7">Lacks conserved residue(s) required for the propagation of feature annotation.</text>
</comment>
<dbReference type="Pfam" id="PF02540">
    <property type="entry name" value="NAD_synthase"/>
    <property type="match status" value="1"/>
</dbReference>
<dbReference type="OrthoDB" id="9760188at2"/>
<feature type="binding site" evidence="7">
    <location>
        <position position="408"/>
    </location>
    <ligand>
        <name>ATP</name>
        <dbReference type="ChEBI" id="CHEBI:30616"/>
    </ligand>
</feature>
<keyword evidence="5 7" id="KW-0067">ATP-binding</keyword>
<evidence type="ECO:0000256" key="8">
    <source>
        <dbReference type="PIRNR" id="PIRNR006630"/>
    </source>
</evidence>
<dbReference type="InterPro" id="IPR022310">
    <property type="entry name" value="NAD/GMP_synthase"/>
</dbReference>
<feature type="binding site" evidence="7">
    <location>
        <position position="193"/>
    </location>
    <ligand>
        <name>L-glutamine</name>
        <dbReference type="ChEBI" id="CHEBI:58359"/>
    </ligand>
</feature>
<evidence type="ECO:0000256" key="3">
    <source>
        <dbReference type="ARBA" id="ARBA00022598"/>
    </source>
</evidence>
<name>A0A1I6I2L9_9GAMM</name>
<feature type="domain" description="CN hydrolase" evidence="10">
    <location>
        <begin position="17"/>
        <end position="257"/>
    </location>
</feature>
<comment type="similarity">
    <text evidence="9">Belongs to the NAD synthetase family.</text>
</comment>
<dbReference type="CDD" id="cd07570">
    <property type="entry name" value="GAT_Gln-NAD-synth"/>
    <property type="match status" value="1"/>
</dbReference>
<dbReference type="InterPro" id="IPR014445">
    <property type="entry name" value="Gln-dep_NAD_synthase"/>
</dbReference>
<dbReference type="HAMAP" id="MF_02090">
    <property type="entry name" value="NadE_glutamine_dep"/>
    <property type="match status" value="1"/>
</dbReference>
<feature type="active site" description="For glutaminase activity" evidence="7">
    <location>
        <position position="125"/>
    </location>
</feature>
<feature type="binding site" evidence="7">
    <location>
        <position position="523"/>
    </location>
    <ligand>
        <name>deamido-NAD(+)</name>
        <dbReference type="ChEBI" id="CHEBI:58437"/>
        <note>ligand shared between two neighboring subunits</note>
    </ligand>
</feature>
<evidence type="ECO:0000259" key="10">
    <source>
        <dbReference type="PROSITE" id="PS50263"/>
    </source>
</evidence>
<gene>
    <name evidence="7" type="primary">nadE</name>
    <name evidence="11" type="ORF">SAMN04488073_3369</name>
</gene>
<evidence type="ECO:0000256" key="4">
    <source>
        <dbReference type="ARBA" id="ARBA00022741"/>
    </source>
</evidence>
<feature type="binding site" evidence="7">
    <location>
        <position position="187"/>
    </location>
    <ligand>
        <name>L-glutamine</name>
        <dbReference type="ChEBI" id="CHEBI:58359"/>
    </ligand>
</feature>
<evidence type="ECO:0000313" key="12">
    <source>
        <dbReference type="Proteomes" id="UP000199290"/>
    </source>
</evidence>
<dbReference type="PANTHER" id="PTHR23090">
    <property type="entry name" value="NH 3 /GLUTAMINE-DEPENDENT NAD + SYNTHETASE"/>
    <property type="match status" value="1"/>
</dbReference>
<dbReference type="InterPro" id="IPR003010">
    <property type="entry name" value="C-N_Hydrolase"/>
</dbReference>
<dbReference type="Pfam" id="PF00795">
    <property type="entry name" value="CN_hydrolase"/>
    <property type="match status" value="1"/>
</dbReference>
<keyword evidence="6 7" id="KW-0520">NAD</keyword>
<accession>A0A1I6I2L9</accession>
<dbReference type="InterPro" id="IPR003694">
    <property type="entry name" value="NAD_synthase"/>
</dbReference>
<keyword evidence="3 7" id="KW-0436">Ligase</keyword>
<dbReference type="Proteomes" id="UP000199290">
    <property type="component" value="Unassembled WGS sequence"/>
</dbReference>
<protein>
    <recommendedName>
        <fullName evidence="7 8">Glutamine-dependent NAD(+) synthetase</fullName>
        <ecNumber evidence="7 8">6.3.5.1</ecNumber>
    </recommendedName>
    <alternativeName>
        <fullName evidence="7 8">NAD(+) synthase [glutamine-hydrolyzing]</fullName>
    </alternativeName>
</protein>
<dbReference type="EMBL" id="FOYV01000004">
    <property type="protein sequence ID" value="SFR60935.1"/>
    <property type="molecule type" value="Genomic_DNA"/>
</dbReference>
<dbReference type="PANTHER" id="PTHR23090:SF9">
    <property type="entry name" value="GLUTAMINE-DEPENDENT NAD(+) SYNTHETASE"/>
    <property type="match status" value="1"/>
</dbReference>
<feature type="binding site" evidence="7">
    <location>
        <begin position="301"/>
        <end position="308"/>
    </location>
    <ligand>
        <name>ATP</name>
        <dbReference type="ChEBI" id="CHEBI:30616"/>
    </ligand>
</feature>
<dbReference type="GO" id="GO:0003952">
    <property type="term" value="F:NAD+ synthase (glutamine-hydrolyzing) activity"/>
    <property type="evidence" value="ECO:0007669"/>
    <property type="project" value="UniProtKB-UniRule"/>
</dbReference>
<feature type="binding site" evidence="7">
    <location>
        <position position="131"/>
    </location>
    <ligand>
        <name>L-glutamine</name>
        <dbReference type="ChEBI" id="CHEBI:58359"/>
    </ligand>
</feature>
<dbReference type="GO" id="GO:0005524">
    <property type="term" value="F:ATP binding"/>
    <property type="evidence" value="ECO:0007669"/>
    <property type="project" value="UniProtKB-UniRule"/>
</dbReference>
<evidence type="ECO:0000256" key="9">
    <source>
        <dbReference type="RuleBase" id="RU003811"/>
    </source>
</evidence>
<evidence type="ECO:0000256" key="6">
    <source>
        <dbReference type="ARBA" id="ARBA00023027"/>
    </source>
</evidence>
<organism evidence="11 12">
    <name type="scientific">Marinobacter gudaonensis</name>
    <dbReference type="NCBI Taxonomy" id="375760"/>
    <lineage>
        <taxon>Bacteria</taxon>
        <taxon>Pseudomonadati</taxon>
        <taxon>Pseudomonadota</taxon>
        <taxon>Gammaproteobacteria</taxon>
        <taxon>Pseudomonadales</taxon>
        <taxon>Marinobacteraceae</taxon>
        <taxon>Marinobacter</taxon>
    </lineage>
</organism>
<dbReference type="PROSITE" id="PS50263">
    <property type="entry name" value="CN_HYDROLASE"/>
    <property type="match status" value="1"/>
</dbReference>
<dbReference type="GO" id="GO:0004359">
    <property type="term" value="F:glutaminase activity"/>
    <property type="evidence" value="ECO:0007669"/>
    <property type="project" value="InterPro"/>
</dbReference>
<sequence length="554" mass="60981">MSVSGTKATLSAPAKKLKVVMAQLDFLVGDIPGNTALVIEATRRASTEHQADIVVFPELCLTGYPPEDLLLRPSLDLRVAEAIEQLRAEKLEPAMVIGAPLREGALLYNGAVVIEGGEITGRYFKRFPPNYQVFDEKRYFAEGSETLTMEIRGVPVGITVCEDIWKEGPVEDCAAAGARLILNLNASPYDIDKQARRKALLEAKSRDNRVSIVYVNLVGGQDELVFDGGSMVFDHSGVLMAEAPQFDEGLYPVEFLCEHHCQPVSRPRPEEPSLEANVYRALVTGVRDYVNKNGFKSVVLGLSGGIDSAVTLAVAVDALGKDRVRSVMMPFRYTSGMSLEDAEAEATALGVQYDVFSIEPMYDAFMAALAQPFEGTRPDTTEENLQARLRGVLLMSLSNKFGSLVLTTGNKSEMAVGYSTLYGDMAGGFDVLKDVPKTLVFRLAKYRNSLSQVIPERVITRPPSAELAPDQKDEDSLPGYDVLDQILNLYVERDFSADAIVAEGFDRTDVERVIRLVDINEYKRRQAPIGVRITERGFGKDRRYPITNGWKSGK</sequence>
<keyword evidence="12" id="KW-1185">Reference proteome</keyword>
<dbReference type="EC" id="6.3.5.1" evidence="7 8"/>
<feature type="active site" description="Proton acceptor; for glutaminase activity" evidence="7">
    <location>
        <position position="58"/>
    </location>
</feature>
<dbReference type="NCBIfam" id="TIGR00552">
    <property type="entry name" value="nadE"/>
    <property type="match status" value="1"/>
</dbReference>
<dbReference type="AlphaFoldDB" id="A0A1I6I2L9"/>
<keyword evidence="4 7" id="KW-0547">Nucleotide-binding</keyword>
<feature type="active site" description="Nucleophile; for glutaminase activity" evidence="7">
    <location>
        <position position="161"/>
    </location>
</feature>
<evidence type="ECO:0000256" key="2">
    <source>
        <dbReference type="ARBA" id="ARBA00007145"/>
    </source>
</evidence>
<feature type="binding site" evidence="7">
    <location>
        <position position="413"/>
    </location>
    <ligand>
        <name>deamido-NAD(+)</name>
        <dbReference type="ChEBI" id="CHEBI:58437"/>
        <note>ligand shared between two neighboring subunits</note>
    </ligand>
</feature>
<dbReference type="GO" id="GO:0008795">
    <property type="term" value="F:NAD+ synthase activity"/>
    <property type="evidence" value="ECO:0007669"/>
    <property type="project" value="UniProtKB-UniRule"/>
</dbReference>
<dbReference type="UniPathway" id="UPA00253">
    <property type="reaction ID" value="UER00334"/>
</dbReference>
<comment type="function">
    <text evidence="7">Catalyzes the ATP-dependent amidation of deamido-NAD to form NAD. Uses L-glutamine as a nitrogen source.</text>
</comment>
<dbReference type="Gene3D" id="3.60.110.10">
    <property type="entry name" value="Carbon-nitrogen hydrolase"/>
    <property type="match status" value="1"/>
</dbReference>
<dbReference type="GO" id="GO:0005737">
    <property type="term" value="C:cytoplasm"/>
    <property type="evidence" value="ECO:0007669"/>
    <property type="project" value="InterPro"/>
</dbReference>
<dbReference type="RefSeq" id="WP_091992331.1">
    <property type="nucleotide sequence ID" value="NZ_FOYV01000004.1"/>
</dbReference>
<reference evidence="12" key="1">
    <citation type="submission" date="2016-10" db="EMBL/GenBank/DDBJ databases">
        <authorList>
            <person name="Varghese N."/>
            <person name="Submissions S."/>
        </authorList>
    </citation>
    <scope>NUCLEOTIDE SEQUENCE [LARGE SCALE GENOMIC DNA]</scope>
    <source>
        <strain evidence="12">CGMCC 1.6294</strain>
    </source>
</reference>
<dbReference type="STRING" id="375760.SAMN04488073_3369"/>
<proteinExistence type="inferred from homology"/>
<dbReference type="PIRSF" id="PIRSF006630">
    <property type="entry name" value="NADS_GAT"/>
    <property type="match status" value="1"/>
</dbReference>
<evidence type="ECO:0000256" key="1">
    <source>
        <dbReference type="ARBA" id="ARBA00005188"/>
    </source>
</evidence>
<feature type="binding site" evidence="7">
    <location>
        <position position="384"/>
    </location>
    <ligand>
        <name>deamido-NAD(+)</name>
        <dbReference type="ChEBI" id="CHEBI:58437"/>
        <note>ligand shared between two neighboring subunits</note>
    </ligand>
</feature>
<comment type="similarity">
    <text evidence="2 7 8">In the C-terminal section; belongs to the NAD synthetase family.</text>
</comment>
<comment type="pathway">
    <text evidence="1 7 8">Cofactor biosynthesis; NAD(+) biosynthesis; NAD(+) from deamido-NAD(+) (L-Gln route): step 1/1.</text>
</comment>
<dbReference type="SUPFAM" id="SSF52402">
    <property type="entry name" value="Adenine nucleotide alpha hydrolases-like"/>
    <property type="match status" value="1"/>
</dbReference>
<dbReference type="InterPro" id="IPR014729">
    <property type="entry name" value="Rossmann-like_a/b/a_fold"/>
</dbReference>
<evidence type="ECO:0000313" key="11">
    <source>
        <dbReference type="EMBL" id="SFR60935.1"/>
    </source>
</evidence>
<dbReference type="NCBIfam" id="NF010588">
    <property type="entry name" value="PRK13981.1"/>
    <property type="match status" value="1"/>
</dbReference>